<name>A0A3P9B792_9CICH</name>
<dbReference type="GeneTree" id="ENSGT00390000008726"/>
<feature type="transmembrane region" description="Helical" evidence="5">
    <location>
        <begin position="124"/>
        <end position="142"/>
    </location>
</feature>
<keyword evidence="5" id="KW-1133">Transmembrane helix</keyword>
<dbReference type="Proteomes" id="UP000265160">
    <property type="component" value="LG7"/>
</dbReference>
<dbReference type="PANTHER" id="PTHR10434:SF11">
    <property type="entry name" value="1-ACYL-SN-GLYCEROL-3-PHOSPHATE ACYLTRANSFERASE"/>
    <property type="match status" value="1"/>
</dbReference>
<keyword evidence="4" id="KW-0012">Acyltransferase</keyword>
<evidence type="ECO:0000256" key="3">
    <source>
        <dbReference type="ARBA" id="ARBA00022679"/>
    </source>
</evidence>
<dbReference type="SMART" id="SM00563">
    <property type="entry name" value="PlsC"/>
    <property type="match status" value="1"/>
</dbReference>
<dbReference type="InterPro" id="IPR002123">
    <property type="entry name" value="Plipid/glycerol_acylTrfase"/>
</dbReference>
<evidence type="ECO:0000256" key="1">
    <source>
        <dbReference type="ARBA" id="ARBA00004728"/>
    </source>
</evidence>
<feature type="transmembrane region" description="Helical" evidence="5">
    <location>
        <begin position="32"/>
        <end position="51"/>
    </location>
</feature>
<keyword evidence="5" id="KW-0472">Membrane</keyword>
<evidence type="ECO:0000259" key="6">
    <source>
        <dbReference type="SMART" id="SM00563"/>
    </source>
</evidence>
<reference evidence="7" key="3">
    <citation type="submission" date="2025-09" db="UniProtKB">
        <authorList>
            <consortium name="Ensembl"/>
        </authorList>
    </citation>
    <scope>IDENTIFICATION</scope>
</reference>
<organism evidence="7 8">
    <name type="scientific">Maylandia zebra</name>
    <name type="common">zebra mbuna</name>
    <dbReference type="NCBI Taxonomy" id="106582"/>
    <lineage>
        <taxon>Eukaryota</taxon>
        <taxon>Metazoa</taxon>
        <taxon>Chordata</taxon>
        <taxon>Craniata</taxon>
        <taxon>Vertebrata</taxon>
        <taxon>Euteleostomi</taxon>
        <taxon>Actinopterygii</taxon>
        <taxon>Neopterygii</taxon>
        <taxon>Teleostei</taxon>
        <taxon>Neoteleostei</taxon>
        <taxon>Acanthomorphata</taxon>
        <taxon>Ovalentaria</taxon>
        <taxon>Cichlomorphae</taxon>
        <taxon>Cichliformes</taxon>
        <taxon>Cichlidae</taxon>
        <taxon>African cichlids</taxon>
        <taxon>Pseudocrenilabrinae</taxon>
        <taxon>Haplochromini</taxon>
        <taxon>Maylandia</taxon>
        <taxon>Maylandia zebra complex</taxon>
    </lineage>
</organism>
<keyword evidence="5" id="KW-0812">Transmembrane</keyword>
<dbReference type="GO" id="GO:0005783">
    <property type="term" value="C:endoplasmic reticulum"/>
    <property type="evidence" value="ECO:0007669"/>
    <property type="project" value="TreeGrafter"/>
</dbReference>
<dbReference type="Ensembl" id="ENSMZET00005005932.1">
    <property type="protein sequence ID" value="ENSMZEP00005005682.1"/>
    <property type="gene ID" value="ENSMZEG00005004407.1"/>
</dbReference>
<evidence type="ECO:0000256" key="4">
    <source>
        <dbReference type="ARBA" id="ARBA00023315"/>
    </source>
</evidence>
<evidence type="ECO:0000256" key="5">
    <source>
        <dbReference type="SAM" id="Phobius"/>
    </source>
</evidence>
<evidence type="ECO:0000256" key="2">
    <source>
        <dbReference type="ARBA" id="ARBA00013211"/>
    </source>
</evidence>
<dbReference type="CDD" id="cd07989">
    <property type="entry name" value="LPLAT_AGPAT-like"/>
    <property type="match status" value="1"/>
</dbReference>
<sequence length="279" mass="31541">MDVLWMIPLLLLMIIPLLMCTSSTFVFYFKKFFYVAWMMVLALIGIPLCILKSGGRDIENMRIIRFMVRHVKYLLGLRFEVSGWEHLQTEGPYVVISNHQSSLDVLGLMEILPDRCTTIAKKELIYAGTVGLICWLGGIVFINRKKTSDAKSVMADAAKTMLDDQVTCLQLTQETSSSQGSVVVFVRECELVKSTLSYDFHRFVCGYFQREPVTKMATCCPSKRVLSIWQCRHKYPSYLSFSPPTATSTYGKKSSSNQVTVLNFLICVGSNDNNIKTTA</sequence>
<dbReference type="Pfam" id="PF01553">
    <property type="entry name" value="Acyltransferase"/>
    <property type="match status" value="1"/>
</dbReference>
<feature type="domain" description="Phospholipid/glycerol acyltransferase" evidence="6">
    <location>
        <begin position="93"/>
        <end position="218"/>
    </location>
</feature>
<dbReference type="STRING" id="106582.ENSMZEP00005005682"/>
<reference evidence="7 8" key="1">
    <citation type="journal article" date="2014" name="Nature">
        <title>The genomic substrate for adaptive radiation in African cichlid fish.</title>
        <authorList>
            <person name="Brawand D."/>
            <person name="Wagner C.E."/>
            <person name="Li Y.I."/>
            <person name="Malinsky M."/>
            <person name="Keller I."/>
            <person name="Fan S."/>
            <person name="Simakov O."/>
            <person name="Ng A.Y."/>
            <person name="Lim Z.W."/>
            <person name="Bezault E."/>
            <person name="Turner-Maier J."/>
            <person name="Johnson J."/>
            <person name="Alcazar R."/>
            <person name="Noh H.J."/>
            <person name="Russell P."/>
            <person name="Aken B."/>
            <person name="Alfoldi J."/>
            <person name="Amemiya C."/>
            <person name="Azzouzi N."/>
            <person name="Baroiller J.F."/>
            <person name="Barloy-Hubler F."/>
            <person name="Berlin A."/>
            <person name="Bloomquist R."/>
            <person name="Carleton K.L."/>
            <person name="Conte M.A."/>
            <person name="D'Cotta H."/>
            <person name="Eshel O."/>
            <person name="Gaffney L."/>
            <person name="Galibert F."/>
            <person name="Gante H.F."/>
            <person name="Gnerre S."/>
            <person name="Greuter L."/>
            <person name="Guyon R."/>
            <person name="Haddad N.S."/>
            <person name="Haerty W."/>
            <person name="Harris R.M."/>
            <person name="Hofmann H.A."/>
            <person name="Hourlier T."/>
            <person name="Hulata G."/>
            <person name="Jaffe D.B."/>
            <person name="Lara M."/>
            <person name="Lee A.P."/>
            <person name="MacCallum I."/>
            <person name="Mwaiko S."/>
            <person name="Nikaido M."/>
            <person name="Nishihara H."/>
            <person name="Ozouf-Costaz C."/>
            <person name="Penman D.J."/>
            <person name="Przybylski D."/>
            <person name="Rakotomanga M."/>
            <person name="Renn S.C.P."/>
            <person name="Ribeiro F.J."/>
            <person name="Ron M."/>
            <person name="Salzburger W."/>
            <person name="Sanchez-Pulido L."/>
            <person name="Santos M.E."/>
            <person name="Searle S."/>
            <person name="Sharpe T."/>
            <person name="Swofford R."/>
            <person name="Tan F.J."/>
            <person name="Williams L."/>
            <person name="Young S."/>
            <person name="Yin S."/>
            <person name="Okada N."/>
            <person name="Kocher T.D."/>
            <person name="Miska E.A."/>
            <person name="Lander E.S."/>
            <person name="Venkatesh B."/>
            <person name="Fernald R.D."/>
            <person name="Meyer A."/>
            <person name="Ponting C.P."/>
            <person name="Streelman J.T."/>
            <person name="Lindblad-Toh K."/>
            <person name="Seehausen O."/>
            <person name="Di Palma F."/>
        </authorList>
    </citation>
    <scope>NUCLEOTIDE SEQUENCE</scope>
</reference>
<dbReference type="PANTHER" id="PTHR10434">
    <property type="entry name" value="1-ACYL-SN-GLYCEROL-3-PHOSPHATE ACYLTRANSFERASE"/>
    <property type="match status" value="1"/>
</dbReference>
<evidence type="ECO:0000313" key="7">
    <source>
        <dbReference type="Ensembl" id="ENSMZEP00005005682.1"/>
    </source>
</evidence>
<dbReference type="GO" id="GO:0003841">
    <property type="term" value="F:1-acylglycerol-3-phosphate O-acyltransferase activity"/>
    <property type="evidence" value="ECO:0007669"/>
    <property type="project" value="UniProtKB-EC"/>
</dbReference>
<dbReference type="EC" id="2.3.1.51" evidence="2"/>
<comment type="pathway">
    <text evidence="1">Phospholipid metabolism; CDP-diacylglycerol biosynthesis; CDP-diacylglycerol from sn-glycerol 3-phosphate: step 2/3.</text>
</comment>
<proteinExistence type="predicted"/>
<protein>
    <recommendedName>
        <fullName evidence="2">1-acylglycerol-3-phosphate O-acyltransferase</fullName>
        <ecNumber evidence="2">2.3.1.51</ecNumber>
    </recommendedName>
</protein>
<dbReference type="SUPFAM" id="SSF69593">
    <property type="entry name" value="Glycerol-3-phosphate (1)-acyltransferase"/>
    <property type="match status" value="1"/>
</dbReference>
<accession>A0A3P9B792</accession>
<dbReference type="AlphaFoldDB" id="A0A3P9B792"/>
<reference evidence="7" key="2">
    <citation type="submission" date="2025-08" db="UniProtKB">
        <authorList>
            <consortium name="Ensembl"/>
        </authorList>
    </citation>
    <scope>IDENTIFICATION</scope>
</reference>
<evidence type="ECO:0000313" key="8">
    <source>
        <dbReference type="Proteomes" id="UP000265160"/>
    </source>
</evidence>
<dbReference type="GO" id="GO:0006654">
    <property type="term" value="P:phosphatidic acid biosynthetic process"/>
    <property type="evidence" value="ECO:0007669"/>
    <property type="project" value="TreeGrafter"/>
</dbReference>
<keyword evidence="3" id="KW-0808">Transferase</keyword>
<keyword evidence="8" id="KW-1185">Reference proteome</keyword>